<dbReference type="CDD" id="cd07043">
    <property type="entry name" value="STAS_anti-anti-sigma_factors"/>
    <property type="match status" value="1"/>
</dbReference>
<dbReference type="InterPro" id="IPR002645">
    <property type="entry name" value="STAS_dom"/>
</dbReference>
<comment type="caution">
    <text evidence="4">The sequence shown here is derived from an EMBL/GenBank/DDBJ whole genome shotgun (WGS) entry which is preliminary data.</text>
</comment>
<name>A0A919JZF3_9ACTN</name>
<dbReference type="RefSeq" id="WP_203784786.1">
    <property type="nucleotide sequence ID" value="NZ_BOMV01000057.1"/>
</dbReference>
<dbReference type="EMBL" id="BOMV01000057">
    <property type="protein sequence ID" value="GIE97755.1"/>
    <property type="molecule type" value="Genomic_DNA"/>
</dbReference>
<evidence type="ECO:0000313" key="5">
    <source>
        <dbReference type="Proteomes" id="UP000636960"/>
    </source>
</evidence>
<feature type="domain" description="STAS" evidence="3">
    <location>
        <begin position="19"/>
        <end position="97"/>
    </location>
</feature>
<evidence type="ECO:0000256" key="1">
    <source>
        <dbReference type="ARBA" id="ARBA00009013"/>
    </source>
</evidence>
<dbReference type="PROSITE" id="PS50801">
    <property type="entry name" value="STAS"/>
    <property type="match status" value="1"/>
</dbReference>
<comment type="similarity">
    <text evidence="1 2">Belongs to the anti-sigma-factor antagonist family.</text>
</comment>
<dbReference type="Gene3D" id="3.30.750.24">
    <property type="entry name" value="STAS domain"/>
    <property type="match status" value="1"/>
</dbReference>
<reference evidence="4" key="1">
    <citation type="submission" date="2021-01" db="EMBL/GenBank/DDBJ databases">
        <title>Whole genome shotgun sequence of Actinoplanes rishiriensis NBRC 108556.</title>
        <authorList>
            <person name="Komaki H."/>
            <person name="Tamura T."/>
        </authorList>
    </citation>
    <scope>NUCLEOTIDE SEQUENCE</scope>
    <source>
        <strain evidence="4">NBRC 108556</strain>
    </source>
</reference>
<accession>A0A919JZF3</accession>
<dbReference type="AlphaFoldDB" id="A0A919JZF3"/>
<dbReference type="NCBIfam" id="TIGR00377">
    <property type="entry name" value="ant_ant_sig"/>
    <property type="match status" value="1"/>
</dbReference>
<protein>
    <recommendedName>
        <fullName evidence="2">Anti-sigma factor antagonist</fullName>
    </recommendedName>
</protein>
<dbReference type="Pfam" id="PF01740">
    <property type="entry name" value="STAS"/>
    <property type="match status" value="1"/>
</dbReference>
<proteinExistence type="inferred from homology"/>
<keyword evidence="5" id="KW-1185">Reference proteome</keyword>
<evidence type="ECO:0000256" key="2">
    <source>
        <dbReference type="RuleBase" id="RU003749"/>
    </source>
</evidence>
<dbReference type="GO" id="GO:0043856">
    <property type="term" value="F:anti-sigma factor antagonist activity"/>
    <property type="evidence" value="ECO:0007669"/>
    <property type="project" value="InterPro"/>
</dbReference>
<sequence>MIDLGVVVVTASDDHTTRLRASGEFDRDNRHLLAAAVQRALDGGHTTVILDCRRVTFIDAAVVSALLTEMQQAAERGCRLLLINVRGEVDRVLRLTGTAAALCGPAASLGWNAWAHPLLGRLRRTLTAPRPRPARPQLER</sequence>
<evidence type="ECO:0000259" key="3">
    <source>
        <dbReference type="PROSITE" id="PS50801"/>
    </source>
</evidence>
<organism evidence="4 5">
    <name type="scientific">Paractinoplanes rishiriensis</name>
    <dbReference type="NCBI Taxonomy" id="1050105"/>
    <lineage>
        <taxon>Bacteria</taxon>
        <taxon>Bacillati</taxon>
        <taxon>Actinomycetota</taxon>
        <taxon>Actinomycetes</taxon>
        <taxon>Micromonosporales</taxon>
        <taxon>Micromonosporaceae</taxon>
        <taxon>Paractinoplanes</taxon>
    </lineage>
</organism>
<dbReference type="SUPFAM" id="SSF52091">
    <property type="entry name" value="SpoIIaa-like"/>
    <property type="match status" value="1"/>
</dbReference>
<dbReference type="InterPro" id="IPR003658">
    <property type="entry name" value="Anti-sigma_ant"/>
</dbReference>
<dbReference type="InterPro" id="IPR036513">
    <property type="entry name" value="STAS_dom_sf"/>
</dbReference>
<dbReference type="Proteomes" id="UP000636960">
    <property type="component" value="Unassembled WGS sequence"/>
</dbReference>
<dbReference type="PANTHER" id="PTHR33495">
    <property type="entry name" value="ANTI-SIGMA FACTOR ANTAGONIST TM_1081-RELATED-RELATED"/>
    <property type="match status" value="1"/>
</dbReference>
<gene>
    <name evidence="4" type="ORF">Ari01nite_52200</name>
</gene>
<evidence type="ECO:0000313" key="4">
    <source>
        <dbReference type="EMBL" id="GIE97755.1"/>
    </source>
</evidence>